<dbReference type="InterPro" id="IPR011335">
    <property type="entry name" value="Restrct_endonuc-II-like"/>
</dbReference>
<organism evidence="15 16">
    <name type="scientific">Enterocloster clostridioformis</name>
    <dbReference type="NCBI Taxonomy" id="1531"/>
    <lineage>
        <taxon>Bacteria</taxon>
        <taxon>Bacillati</taxon>
        <taxon>Bacillota</taxon>
        <taxon>Clostridia</taxon>
        <taxon>Lachnospirales</taxon>
        <taxon>Lachnospiraceae</taxon>
        <taxon>Enterocloster</taxon>
    </lineage>
</organism>
<keyword evidence="10" id="KW-0233">DNA recombination</keyword>
<evidence type="ECO:0000256" key="12">
    <source>
        <dbReference type="ARBA" id="ARBA00023447"/>
    </source>
</evidence>
<sequence length="193" mass="21978">MQQKRRTARSWSSMRGNAQGHFLEGYIKGACAFYKDQGRACVEQIPEPFRVTETHRDGRFTGRFTANAQPDFMGVLPGGRAICFEAKYTGQEKMQQSVVTETQADTLERWWMTGAKAGVCINIGDVFAFVPWGIWRSMKAIYGRKYMKAEDAETFRVKFNGHVLFLDYEHPGTVANLEAQLWQQDEELTGDEG</sequence>
<evidence type="ECO:0000313" key="14">
    <source>
        <dbReference type="EMBL" id="GEA38844.1"/>
    </source>
</evidence>
<evidence type="ECO:0000256" key="11">
    <source>
        <dbReference type="ARBA" id="ARBA00023204"/>
    </source>
</evidence>
<dbReference type="InterPro" id="IPR011856">
    <property type="entry name" value="tRNA_endonuc-like_dom_sf"/>
</dbReference>
<dbReference type="GO" id="GO:0003676">
    <property type="term" value="F:nucleic acid binding"/>
    <property type="evidence" value="ECO:0007669"/>
    <property type="project" value="InterPro"/>
</dbReference>
<dbReference type="GO" id="GO:0005737">
    <property type="term" value="C:cytoplasm"/>
    <property type="evidence" value="ECO:0007669"/>
    <property type="project" value="UniProtKB-SubCell"/>
</dbReference>
<keyword evidence="4" id="KW-0540">Nuclease</keyword>
<evidence type="ECO:0000256" key="6">
    <source>
        <dbReference type="ARBA" id="ARBA00022759"/>
    </source>
</evidence>
<proteinExistence type="inferred from homology"/>
<evidence type="ECO:0000313" key="16">
    <source>
        <dbReference type="Proteomes" id="UP000315200"/>
    </source>
</evidence>
<dbReference type="AlphaFoldDB" id="A0A829W421"/>
<dbReference type="GO" id="GO:0046872">
    <property type="term" value="F:metal ion binding"/>
    <property type="evidence" value="ECO:0007669"/>
    <property type="project" value="UniProtKB-KW"/>
</dbReference>
<gene>
    <name evidence="14" type="ORF">Ccl03g_45570</name>
    <name evidence="15" type="ORF">Ccl03g_49020</name>
</gene>
<dbReference type="GO" id="GO:0004519">
    <property type="term" value="F:endonuclease activity"/>
    <property type="evidence" value="ECO:0007669"/>
    <property type="project" value="UniProtKB-KW"/>
</dbReference>
<keyword evidence="8" id="KW-0378">Hydrolase</keyword>
<keyword evidence="3" id="KW-0963">Cytoplasm</keyword>
<evidence type="ECO:0000256" key="1">
    <source>
        <dbReference type="ARBA" id="ARBA00001946"/>
    </source>
</evidence>
<dbReference type="EMBL" id="BJLB01000001">
    <property type="protein sequence ID" value="GEA38844.1"/>
    <property type="molecule type" value="Genomic_DNA"/>
</dbReference>
<accession>A0A829W421</accession>
<dbReference type="Gene3D" id="3.40.1350.10">
    <property type="match status" value="1"/>
</dbReference>
<dbReference type="GO" id="GO:0006310">
    <property type="term" value="P:DNA recombination"/>
    <property type="evidence" value="ECO:0007669"/>
    <property type="project" value="UniProtKB-KW"/>
</dbReference>
<evidence type="ECO:0000256" key="2">
    <source>
        <dbReference type="ARBA" id="ARBA00004496"/>
    </source>
</evidence>
<dbReference type="GO" id="GO:0016787">
    <property type="term" value="F:hydrolase activity"/>
    <property type="evidence" value="ECO:0007669"/>
    <property type="project" value="UniProtKB-KW"/>
</dbReference>
<comment type="subcellular location">
    <subcellularLocation>
        <location evidence="2">Cytoplasm</location>
    </subcellularLocation>
</comment>
<reference evidence="15 16" key="1">
    <citation type="submission" date="2019-06" db="EMBL/GenBank/DDBJ databases">
        <title>Draft genome sequence of [Clostridium] clostridioforme NBRC 113352.</title>
        <authorList>
            <person name="Miura T."/>
            <person name="Furukawa M."/>
            <person name="Shimamura M."/>
            <person name="Ohyama Y."/>
            <person name="Yamazoe A."/>
            <person name="Kawasaki H."/>
        </authorList>
    </citation>
    <scope>NUCLEOTIDE SEQUENCE [LARGE SCALE GENOMIC DNA]</scope>
    <source>
        <strain evidence="15 16">NBRC 113352</strain>
    </source>
</reference>
<evidence type="ECO:0000256" key="4">
    <source>
        <dbReference type="ARBA" id="ARBA00022722"/>
    </source>
</evidence>
<keyword evidence="6" id="KW-0255">Endonuclease</keyword>
<evidence type="ECO:0000256" key="7">
    <source>
        <dbReference type="ARBA" id="ARBA00022763"/>
    </source>
</evidence>
<evidence type="ECO:0000313" key="15">
    <source>
        <dbReference type="EMBL" id="GEA39189.1"/>
    </source>
</evidence>
<name>A0A829W421_9FIRM</name>
<dbReference type="EMBL" id="BJLB01000001">
    <property type="protein sequence ID" value="GEA39189.1"/>
    <property type="molecule type" value="Genomic_DNA"/>
</dbReference>
<evidence type="ECO:0000256" key="3">
    <source>
        <dbReference type="ARBA" id="ARBA00022490"/>
    </source>
</evidence>
<evidence type="ECO:0000256" key="9">
    <source>
        <dbReference type="ARBA" id="ARBA00022842"/>
    </source>
</evidence>
<dbReference type="Proteomes" id="UP000315200">
    <property type="component" value="Unassembled WGS sequence"/>
</dbReference>
<dbReference type="RefSeq" id="WP_243129137.1">
    <property type="nucleotide sequence ID" value="NZ_BJLB01000001.1"/>
</dbReference>
<dbReference type="GO" id="GO:0006281">
    <property type="term" value="P:DNA repair"/>
    <property type="evidence" value="ECO:0007669"/>
    <property type="project" value="UniProtKB-KW"/>
</dbReference>
<dbReference type="InterPro" id="IPR004612">
    <property type="entry name" value="Resolv_RecU"/>
</dbReference>
<dbReference type="Pfam" id="PF03838">
    <property type="entry name" value="RecU"/>
    <property type="match status" value="1"/>
</dbReference>
<comment type="cofactor">
    <cofactor evidence="1">
        <name>Mg(2+)</name>
        <dbReference type="ChEBI" id="CHEBI:18420"/>
    </cofactor>
</comment>
<evidence type="ECO:0000256" key="8">
    <source>
        <dbReference type="ARBA" id="ARBA00022801"/>
    </source>
</evidence>
<evidence type="ECO:0000256" key="10">
    <source>
        <dbReference type="ARBA" id="ARBA00023172"/>
    </source>
</evidence>
<evidence type="ECO:0000256" key="5">
    <source>
        <dbReference type="ARBA" id="ARBA00022723"/>
    </source>
</evidence>
<dbReference type="SUPFAM" id="SSF52980">
    <property type="entry name" value="Restriction endonuclease-like"/>
    <property type="match status" value="1"/>
</dbReference>
<comment type="caution">
    <text evidence="15">The sequence shown here is derived from an EMBL/GenBank/DDBJ whole genome shotgun (WGS) entry which is preliminary data.</text>
</comment>
<protein>
    <recommendedName>
        <fullName evidence="13">Holliday junction resolvase RecU</fullName>
    </recommendedName>
</protein>
<keyword evidence="7" id="KW-0227">DNA damage</keyword>
<keyword evidence="11" id="KW-0234">DNA repair</keyword>
<keyword evidence="9" id="KW-0460">Magnesium</keyword>
<keyword evidence="5" id="KW-0479">Metal-binding</keyword>
<evidence type="ECO:0000256" key="13">
    <source>
        <dbReference type="ARBA" id="ARBA00029523"/>
    </source>
</evidence>
<comment type="similarity">
    <text evidence="12">Belongs to the RecU family.</text>
</comment>